<dbReference type="RefSeq" id="WP_252953915.1">
    <property type="nucleotide sequence ID" value="NZ_JAFIRR010000086.1"/>
</dbReference>
<dbReference type="EMBL" id="JAFIRR010000086">
    <property type="protein sequence ID" value="MCO6417284.1"/>
    <property type="molecule type" value="Genomic_DNA"/>
</dbReference>
<gene>
    <name evidence="1" type="ORF">JYK14_14075</name>
</gene>
<dbReference type="Proteomes" id="UP001523392">
    <property type="component" value="Unassembled WGS sequence"/>
</dbReference>
<protein>
    <submittedName>
        <fullName evidence="1">Uncharacterized protein</fullName>
    </submittedName>
</protein>
<sequence>MSDTAAFPVPAPLPEDATPEMIDARIAETNRWFGDPKHPFNSSFSWERQPFVAARNAAFQAKHPSAPGDTPAQSQGAALNGLVGLVVSEEHLAAFGPREGLDGAVAVVRQMAGSVGMDQAGLDTALRDAVRWQATPPEVRQATVKEATAQLQRIWGGEFQANVDRIARFLDAKGGRDLADEAGMTSTSLGMMQLLALAQRNGF</sequence>
<evidence type="ECO:0000313" key="1">
    <source>
        <dbReference type="EMBL" id="MCO6417284.1"/>
    </source>
</evidence>
<proteinExistence type="predicted"/>
<evidence type="ECO:0000313" key="2">
    <source>
        <dbReference type="Proteomes" id="UP001523392"/>
    </source>
</evidence>
<name>A0ABT1D7Y1_9PROT</name>
<accession>A0ABT1D7Y1</accession>
<keyword evidence="2" id="KW-1185">Reference proteome</keyword>
<comment type="caution">
    <text evidence="1">The sequence shown here is derived from an EMBL/GenBank/DDBJ whole genome shotgun (WGS) entry which is preliminary data.</text>
</comment>
<reference evidence="1 2" key="1">
    <citation type="submission" date="2021-12" db="EMBL/GenBank/DDBJ databases">
        <title>Siccirubricoccus leaddurans sp. nov., a high concentration Zn2+ tolerance bacterium.</title>
        <authorList>
            <person name="Cao Y."/>
        </authorList>
    </citation>
    <scope>NUCLEOTIDE SEQUENCE [LARGE SCALE GENOMIC DNA]</scope>
    <source>
        <strain evidence="1 2">KC 17139</strain>
    </source>
</reference>
<organism evidence="1 2">
    <name type="scientific">Siccirubricoccus soli</name>
    <dbReference type="NCBI Taxonomy" id="2899147"/>
    <lineage>
        <taxon>Bacteria</taxon>
        <taxon>Pseudomonadati</taxon>
        <taxon>Pseudomonadota</taxon>
        <taxon>Alphaproteobacteria</taxon>
        <taxon>Acetobacterales</taxon>
        <taxon>Roseomonadaceae</taxon>
        <taxon>Siccirubricoccus</taxon>
    </lineage>
</organism>